<dbReference type="AlphaFoldDB" id="A0A9P6U0B8"/>
<name>A0A9P6U0B8_9FUNG</name>
<protein>
    <submittedName>
        <fullName evidence="1">Uncharacterized protein</fullName>
    </submittedName>
</protein>
<sequence>MLTPIGLLRESFAAFIKRSDTCKVCIALWAEQRGPSVTDACQLVVLEDAHALWLEVLAAVAATREELRGALAKEKREERSHLDILDQEKIFKNKLPPVWFAAGSSDEERWRQLLHLHEDGVDTLVVVDDNNVHVPRHFLEVDPAESGVQFILFSNTTRPVLTGGFAPQVRAYRRQRRAAEDEIGQFLPRIYLAGMLEGVVVLLVTESHRLENAVLGLNDKGVVAARRNVAWVVDALRARHPHLFH</sequence>
<accession>A0A9P6U0B8</accession>
<keyword evidence="2" id="KW-1185">Reference proteome</keyword>
<proteinExistence type="predicted"/>
<comment type="caution">
    <text evidence="1">The sequence shown here is derived from an EMBL/GenBank/DDBJ whole genome shotgun (WGS) entry which is preliminary data.</text>
</comment>
<evidence type="ECO:0000313" key="2">
    <source>
        <dbReference type="Proteomes" id="UP000807716"/>
    </source>
</evidence>
<dbReference type="EMBL" id="JAAAJB010000531">
    <property type="protein sequence ID" value="KAG0254219.1"/>
    <property type="molecule type" value="Genomic_DNA"/>
</dbReference>
<evidence type="ECO:0000313" key="1">
    <source>
        <dbReference type="EMBL" id="KAG0254219.1"/>
    </source>
</evidence>
<organism evidence="1 2">
    <name type="scientific">Actinomortierella ambigua</name>
    <dbReference type="NCBI Taxonomy" id="1343610"/>
    <lineage>
        <taxon>Eukaryota</taxon>
        <taxon>Fungi</taxon>
        <taxon>Fungi incertae sedis</taxon>
        <taxon>Mucoromycota</taxon>
        <taxon>Mortierellomycotina</taxon>
        <taxon>Mortierellomycetes</taxon>
        <taxon>Mortierellales</taxon>
        <taxon>Mortierellaceae</taxon>
        <taxon>Actinomortierella</taxon>
    </lineage>
</organism>
<dbReference type="Proteomes" id="UP000807716">
    <property type="component" value="Unassembled WGS sequence"/>
</dbReference>
<gene>
    <name evidence="1" type="ORF">DFQ27_006994</name>
</gene>
<reference evidence="1" key="1">
    <citation type="journal article" date="2020" name="Fungal Divers.">
        <title>Resolving the Mortierellaceae phylogeny through synthesis of multi-gene phylogenetics and phylogenomics.</title>
        <authorList>
            <person name="Vandepol N."/>
            <person name="Liber J."/>
            <person name="Desiro A."/>
            <person name="Na H."/>
            <person name="Kennedy M."/>
            <person name="Barry K."/>
            <person name="Grigoriev I.V."/>
            <person name="Miller A.N."/>
            <person name="O'Donnell K."/>
            <person name="Stajich J.E."/>
            <person name="Bonito G."/>
        </authorList>
    </citation>
    <scope>NUCLEOTIDE SEQUENCE</scope>
    <source>
        <strain evidence="1">BC1065</strain>
    </source>
</reference>